<reference evidence="1 2" key="1">
    <citation type="submission" date="2019-07" db="EMBL/GenBank/DDBJ databases">
        <title>Genome sequencing of the stress-tolerant strain Azospirillum brasilense Az19.</title>
        <authorList>
            <person name="Maroniche G.A."/>
            <person name="Garcia J.E."/>
            <person name="Pagnussat L."/>
            <person name="Amenta M."/>
            <person name="Creus C.M."/>
        </authorList>
    </citation>
    <scope>NUCLEOTIDE SEQUENCE [LARGE SCALE GENOMIC DNA]</scope>
    <source>
        <strain evidence="1 2">Az19</strain>
    </source>
</reference>
<evidence type="ECO:0000313" key="2">
    <source>
        <dbReference type="Proteomes" id="UP000325333"/>
    </source>
</evidence>
<sequence length="88" mass="9749">MAEPHVISALKDKHAELQGHIQAGELSLAQLRDDLAAVARALRVFDPDINLRTIAPRRPVQRSQWFGPGECARMVYDILRPATEPVPG</sequence>
<gene>
    <name evidence="1" type="ORF">FH063_003922</name>
</gene>
<dbReference type="EMBL" id="VEWN01000003">
    <property type="protein sequence ID" value="KAA1057049.1"/>
    <property type="molecule type" value="Genomic_DNA"/>
</dbReference>
<organism evidence="1 2">
    <name type="scientific">Azospirillum argentinense</name>
    <dbReference type="NCBI Taxonomy" id="2970906"/>
    <lineage>
        <taxon>Bacteria</taxon>
        <taxon>Pseudomonadati</taxon>
        <taxon>Pseudomonadota</taxon>
        <taxon>Alphaproteobacteria</taxon>
        <taxon>Rhodospirillales</taxon>
        <taxon>Azospirillaceae</taxon>
        <taxon>Azospirillum</taxon>
    </lineage>
</organism>
<dbReference type="AlphaFoldDB" id="A0A5B0KY78"/>
<evidence type="ECO:0000313" key="1">
    <source>
        <dbReference type="EMBL" id="KAA1057049.1"/>
    </source>
</evidence>
<dbReference type="Proteomes" id="UP000325333">
    <property type="component" value="Unassembled WGS sequence"/>
</dbReference>
<comment type="caution">
    <text evidence="1">The sequence shown here is derived from an EMBL/GenBank/DDBJ whole genome shotgun (WGS) entry which is preliminary data.</text>
</comment>
<accession>A0A5B0KY78</accession>
<proteinExistence type="predicted"/>
<name>A0A5B0KY78_9PROT</name>
<protein>
    <submittedName>
        <fullName evidence="1">Uncharacterized protein</fullName>
    </submittedName>
</protein>